<reference evidence="1 2" key="1">
    <citation type="journal article" date="2014" name="Virology">
        <title>Supersize me: Cronobacter sakazakii phage GAP32.</title>
        <authorList>
            <person name="Abbasifar R."/>
            <person name="Griffiths M.W."/>
            <person name="Sabour P.M."/>
            <person name="Ackermann H.-W."/>
            <person name="Vandersteegen K."/>
            <person name="Lavigne R."/>
            <person name="Noben J.-P."/>
            <person name="Villa A.A."/>
            <person name="Abbasifar A."/>
            <person name="Nash J.H.E."/>
            <person name="Kropinski A.M."/>
        </authorList>
    </citation>
    <scope>NUCLEOTIDE SEQUENCE [LARGE SCALE GENOMIC DNA]</scope>
    <source>
        <strain evidence="1">GAP-32</strain>
    </source>
</reference>
<name>K4F6R2_9CAUD</name>
<dbReference type="KEGG" id="vg:13994262"/>
<sequence>MVQYKVVLKGLKDGEDVYETIELNIEGKTESDVDALIQDAIYQVRLDNMYYKMKYVSKVKC</sequence>
<gene>
    <name evidence="1" type="ORF">GAP32_511</name>
</gene>
<dbReference type="EMBL" id="JN882285">
    <property type="protein sequence ID" value="AFC21971.1"/>
    <property type="molecule type" value="Genomic_DNA"/>
</dbReference>
<organism evidence="1 2">
    <name type="scientific">Cronobacter phage vB_CsaM_GAP32</name>
    <dbReference type="NCBI Taxonomy" id="1141136"/>
    <lineage>
        <taxon>Viruses</taxon>
        <taxon>Duplodnaviria</taxon>
        <taxon>Heunggongvirae</taxon>
        <taxon>Uroviricota</taxon>
        <taxon>Caudoviricetes</taxon>
        <taxon>Mimasvirus</taxon>
        <taxon>Mimasvirus GAP32</taxon>
    </lineage>
</organism>
<accession>K4F6R2</accession>
<dbReference type="Proteomes" id="UP000000457">
    <property type="component" value="Segment"/>
</dbReference>
<evidence type="ECO:0000313" key="1">
    <source>
        <dbReference type="EMBL" id="AFC21971.1"/>
    </source>
</evidence>
<dbReference type="RefSeq" id="YP_006987626.1">
    <property type="nucleotide sequence ID" value="NC_019401.1"/>
</dbReference>
<dbReference type="GeneID" id="13994262"/>
<evidence type="ECO:0000313" key="2">
    <source>
        <dbReference type="Proteomes" id="UP000000457"/>
    </source>
</evidence>
<keyword evidence="2" id="KW-1185">Reference proteome</keyword>
<proteinExistence type="predicted"/>
<protein>
    <submittedName>
        <fullName evidence="1">Uncharacterized protein</fullName>
    </submittedName>
</protein>